<dbReference type="InterPro" id="IPR052356">
    <property type="entry name" value="Thiol_S-MT"/>
</dbReference>
<keyword evidence="3" id="KW-1185">Reference proteome</keyword>
<sequence>MKNTHSNLIQIKKKIFDEVSSKIQLKTNRFEILELGVGTGENFDFFPTNSNITISDKTDKFVSFLNESISKIKRKDINVSKLLILDANDMKSIESNSLDIVVHTFLLCSVKSIPKTLNEIYRILKLGGVCIFIEHSIDNRNSIRKLFQKALETINCKFLDMEKEIRIGCYNELVINKFYPKKFYMIHLNPIIYGY</sequence>
<dbReference type="EMBL" id="CAJNOC010001524">
    <property type="protein sequence ID" value="CAF0871607.1"/>
    <property type="molecule type" value="Genomic_DNA"/>
</dbReference>
<evidence type="ECO:0000259" key="1">
    <source>
        <dbReference type="Pfam" id="PF08241"/>
    </source>
</evidence>
<dbReference type="InterPro" id="IPR029063">
    <property type="entry name" value="SAM-dependent_MTases_sf"/>
</dbReference>
<accession>A0A813XXX0</accession>
<dbReference type="AlphaFoldDB" id="A0A813XXX0"/>
<dbReference type="InterPro" id="IPR013216">
    <property type="entry name" value="Methyltransf_11"/>
</dbReference>
<dbReference type="PANTHER" id="PTHR45036">
    <property type="entry name" value="METHYLTRANSFERASE LIKE 7B"/>
    <property type="match status" value="1"/>
</dbReference>
<dbReference type="OrthoDB" id="416496at2759"/>
<feature type="domain" description="Methyltransferase type 11" evidence="1">
    <location>
        <begin position="33"/>
        <end position="132"/>
    </location>
</feature>
<dbReference type="SUPFAM" id="SSF53335">
    <property type="entry name" value="S-adenosyl-L-methionine-dependent methyltransferases"/>
    <property type="match status" value="1"/>
</dbReference>
<gene>
    <name evidence="2" type="ORF">OXX778_LOCUS9960</name>
</gene>
<reference evidence="2" key="1">
    <citation type="submission" date="2021-02" db="EMBL/GenBank/DDBJ databases">
        <authorList>
            <person name="Nowell W R."/>
        </authorList>
    </citation>
    <scope>NUCLEOTIDE SEQUENCE</scope>
    <source>
        <strain evidence="2">Ploen Becks lab</strain>
    </source>
</reference>
<organism evidence="2 3">
    <name type="scientific">Brachionus calyciflorus</name>
    <dbReference type="NCBI Taxonomy" id="104777"/>
    <lineage>
        <taxon>Eukaryota</taxon>
        <taxon>Metazoa</taxon>
        <taxon>Spiralia</taxon>
        <taxon>Gnathifera</taxon>
        <taxon>Rotifera</taxon>
        <taxon>Eurotatoria</taxon>
        <taxon>Monogononta</taxon>
        <taxon>Pseudotrocha</taxon>
        <taxon>Ploima</taxon>
        <taxon>Brachionidae</taxon>
        <taxon>Brachionus</taxon>
    </lineage>
</organism>
<dbReference type="CDD" id="cd02440">
    <property type="entry name" value="AdoMet_MTases"/>
    <property type="match status" value="1"/>
</dbReference>
<comment type="caution">
    <text evidence="2">The sequence shown here is derived from an EMBL/GenBank/DDBJ whole genome shotgun (WGS) entry which is preliminary data.</text>
</comment>
<name>A0A813XXX0_9BILA</name>
<dbReference type="PANTHER" id="PTHR45036:SF1">
    <property type="entry name" value="METHYLTRANSFERASE LIKE 7A"/>
    <property type="match status" value="1"/>
</dbReference>
<dbReference type="Proteomes" id="UP000663879">
    <property type="component" value="Unassembled WGS sequence"/>
</dbReference>
<dbReference type="Pfam" id="PF08241">
    <property type="entry name" value="Methyltransf_11"/>
    <property type="match status" value="1"/>
</dbReference>
<dbReference type="Gene3D" id="3.40.50.150">
    <property type="entry name" value="Vaccinia Virus protein VP39"/>
    <property type="match status" value="1"/>
</dbReference>
<protein>
    <recommendedName>
        <fullName evidence="1">Methyltransferase type 11 domain-containing protein</fullName>
    </recommendedName>
</protein>
<feature type="non-terminal residue" evidence="2">
    <location>
        <position position="195"/>
    </location>
</feature>
<dbReference type="GO" id="GO:0008757">
    <property type="term" value="F:S-adenosylmethionine-dependent methyltransferase activity"/>
    <property type="evidence" value="ECO:0007669"/>
    <property type="project" value="InterPro"/>
</dbReference>
<evidence type="ECO:0000313" key="3">
    <source>
        <dbReference type="Proteomes" id="UP000663879"/>
    </source>
</evidence>
<proteinExistence type="predicted"/>
<evidence type="ECO:0000313" key="2">
    <source>
        <dbReference type="EMBL" id="CAF0871607.1"/>
    </source>
</evidence>